<dbReference type="SUPFAM" id="SSF54814">
    <property type="entry name" value="Prokaryotic type KH domain (KH-domain type II)"/>
    <property type="match status" value="1"/>
</dbReference>
<dbReference type="Gene3D" id="3.30.300.20">
    <property type="match status" value="1"/>
</dbReference>
<dbReference type="PANTHER" id="PTHR35800:SF1">
    <property type="entry name" value="RNA-BINDING PROTEIN KHPB"/>
    <property type="match status" value="1"/>
</dbReference>
<dbReference type="GO" id="GO:0003723">
    <property type="term" value="F:RNA binding"/>
    <property type="evidence" value="ECO:0007669"/>
    <property type="project" value="InterPro"/>
</dbReference>
<dbReference type="InterPro" id="IPR015946">
    <property type="entry name" value="KH_dom-like_a/b"/>
</dbReference>
<evidence type="ECO:0000256" key="1">
    <source>
        <dbReference type="SAM" id="MobiDB-lite"/>
    </source>
</evidence>
<feature type="region of interest" description="Disordered" evidence="1">
    <location>
        <begin position="136"/>
        <end position="155"/>
    </location>
</feature>
<accession>A0A6J7CJC4</accession>
<dbReference type="InterPro" id="IPR009019">
    <property type="entry name" value="KH_sf_prok-type"/>
</dbReference>
<dbReference type="Pfam" id="PF01424">
    <property type="entry name" value="R3H"/>
    <property type="match status" value="1"/>
</dbReference>
<evidence type="ECO:0000313" key="3">
    <source>
        <dbReference type="EMBL" id="CAB4858457.1"/>
    </source>
</evidence>
<protein>
    <submittedName>
        <fullName evidence="3">Unannotated protein</fullName>
    </submittedName>
</protein>
<dbReference type="CDD" id="cd02414">
    <property type="entry name" value="KH-II_Jag"/>
    <property type="match status" value="1"/>
</dbReference>
<dbReference type="SUPFAM" id="SSF82708">
    <property type="entry name" value="R3H domain"/>
    <property type="match status" value="1"/>
</dbReference>
<dbReference type="PANTHER" id="PTHR35800">
    <property type="entry name" value="PROTEIN JAG"/>
    <property type="match status" value="1"/>
</dbReference>
<gene>
    <name evidence="3" type="ORF">UFOPK3423_00098</name>
</gene>
<dbReference type="PROSITE" id="PS51061">
    <property type="entry name" value="R3H"/>
    <property type="match status" value="1"/>
</dbReference>
<dbReference type="Pfam" id="PF13083">
    <property type="entry name" value="KH_KhpA-B"/>
    <property type="match status" value="1"/>
</dbReference>
<organism evidence="3">
    <name type="scientific">freshwater metagenome</name>
    <dbReference type="NCBI Taxonomy" id="449393"/>
    <lineage>
        <taxon>unclassified sequences</taxon>
        <taxon>metagenomes</taxon>
        <taxon>ecological metagenomes</taxon>
    </lineage>
</organism>
<feature type="compositionally biased region" description="Basic and acidic residues" evidence="1">
    <location>
        <begin position="136"/>
        <end position="149"/>
    </location>
</feature>
<name>A0A6J7CJC4_9ZZZZ</name>
<evidence type="ECO:0000259" key="2">
    <source>
        <dbReference type="PROSITE" id="PS51061"/>
    </source>
</evidence>
<dbReference type="InterPro" id="IPR001374">
    <property type="entry name" value="R3H_dom"/>
</dbReference>
<sequence length="155" mass="17150">MTRELSEGAEIVGELLEHVLDALGLDGEIEVVEDEDTITGLVDGEDLGLLIGRHGQTIDAIQHLASRAVLQGTEDDRRRVVIDAAGYREHRREVLERLADDAVDEALERGVPVALEPMSASERRIVHEHLRDRAEIETHSEGEEPERRLVVSPAA</sequence>
<dbReference type="SMART" id="SM00393">
    <property type="entry name" value="R3H"/>
    <property type="match status" value="1"/>
</dbReference>
<dbReference type="AlphaFoldDB" id="A0A6J7CJC4"/>
<feature type="domain" description="R3H" evidence="2">
    <location>
        <begin position="89"/>
        <end position="155"/>
    </location>
</feature>
<dbReference type="InterPro" id="IPR039247">
    <property type="entry name" value="KhpB"/>
</dbReference>
<dbReference type="InterPro" id="IPR038008">
    <property type="entry name" value="Jag_KH"/>
</dbReference>
<dbReference type="CDD" id="cd02644">
    <property type="entry name" value="R3H_jag"/>
    <property type="match status" value="1"/>
</dbReference>
<dbReference type="Gene3D" id="3.30.1370.50">
    <property type="entry name" value="R3H-like domain"/>
    <property type="match status" value="1"/>
</dbReference>
<reference evidence="3" key="1">
    <citation type="submission" date="2020-05" db="EMBL/GenBank/DDBJ databases">
        <authorList>
            <person name="Chiriac C."/>
            <person name="Salcher M."/>
            <person name="Ghai R."/>
            <person name="Kavagutti S V."/>
        </authorList>
    </citation>
    <scope>NUCLEOTIDE SEQUENCE</scope>
</reference>
<proteinExistence type="predicted"/>
<dbReference type="InterPro" id="IPR034079">
    <property type="entry name" value="R3H_KhpB"/>
</dbReference>
<dbReference type="InterPro" id="IPR036867">
    <property type="entry name" value="R3H_dom_sf"/>
</dbReference>
<dbReference type="EMBL" id="CAFBLQ010000005">
    <property type="protein sequence ID" value="CAB4858457.1"/>
    <property type="molecule type" value="Genomic_DNA"/>
</dbReference>